<gene>
    <name evidence="2" type="ORF">F5147DRAFT_658594</name>
</gene>
<feature type="region of interest" description="Disordered" evidence="1">
    <location>
        <begin position="189"/>
        <end position="232"/>
    </location>
</feature>
<dbReference type="EMBL" id="JABBWM010000117">
    <property type="protein sequence ID" value="KAG2088848.1"/>
    <property type="molecule type" value="Genomic_DNA"/>
</dbReference>
<feature type="compositionally biased region" description="Basic and acidic residues" evidence="1">
    <location>
        <begin position="134"/>
        <end position="143"/>
    </location>
</feature>
<dbReference type="AlphaFoldDB" id="A0A9P7ESP9"/>
<protein>
    <submittedName>
        <fullName evidence="2">Uncharacterized protein</fullName>
    </submittedName>
</protein>
<dbReference type="OrthoDB" id="2680592at2759"/>
<feature type="region of interest" description="Disordered" evidence="1">
    <location>
        <begin position="114"/>
        <end position="161"/>
    </location>
</feature>
<accession>A0A9P7ESP9</accession>
<evidence type="ECO:0000313" key="2">
    <source>
        <dbReference type="EMBL" id="KAG2088848.1"/>
    </source>
</evidence>
<organism evidence="2 3">
    <name type="scientific">Suillus discolor</name>
    <dbReference type="NCBI Taxonomy" id="1912936"/>
    <lineage>
        <taxon>Eukaryota</taxon>
        <taxon>Fungi</taxon>
        <taxon>Dikarya</taxon>
        <taxon>Basidiomycota</taxon>
        <taxon>Agaricomycotina</taxon>
        <taxon>Agaricomycetes</taxon>
        <taxon>Agaricomycetidae</taxon>
        <taxon>Boletales</taxon>
        <taxon>Suillineae</taxon>
        <taxon>Suillaceae</taxon>
        <taxon>Suillus</taxon>
    </lineage>
</organism>
<keyword evidence="3" id="KW-1185">Reference proteome</keyword>
<feature type="compositionally biased region" description="Low complexity" evidence="1">
    <location>
        <begin position="189"/>
        <end position="200"/>
    </location>
</feature>
<evidence type="ECO:0000256" key="1">
    <source>
        <dbReference type="SAM" id="MobiDB-lite"/>
    </source>
</evidence>
<dbReference type="Proteomes" id="UP000823399">
    <property type="component" value="Unassembled WGS sequence"/>
</dbReference>
<dbReference type="RefSeq" id="XP_041285696.1">
    <property type="nucleotide sequence ID" value="XM_041434468.1"/>
</dbReference>
<feature type="compositionally biased region" description="Basic and acidic residues" evidence="1">
    <location>
        <begin position="114"/>
        <end position="126"/>
    </location>
</feature>
<comment type="caution">
    <text evidence="2">The sequence shown here is derived from an EMBL/GenBank/DDBJ whole genome shotgun (WGS) entry which is preliminary data.</text>
</comment>
<feature type="compositionally biased region" description="Acidic residues" evidence="1">
    <location>
        <begin position="147"/>
        <end position="157"/>
    </location>
</feature>
<dbReference type="GeneID" id="64696727"/>
<evidence type="ECO:0000313" key="3">
    <source>
        <dbReference type="Proteomes" id="UP000823399"/>
    </source>
</evidence>
<sequence>MSFLQIPINPDAECLLHEFDAYVTELDQLHTLILLDRMCSISDMEQRCRKWDAFMENLSACQTEATEKHIALPLTAAIGKKGDLQSRGENCGGFLEVEEEHQRVEEEEEEITQKAAEEEELARKTSEAATLTHKIVEAGKETAGDNGDGEEDGESSEAGEKTGDIIVIKQKLYVMTTLVQKGKKAKAIAAAAAPAPTAGGSRTSRRKAMSDCTTIVSEDEDVTPRARPGPGK</sequence>
<name>A0A9P7ESP9_9AGAM</name>
<proteinExistence type="predicted"/>
<reference evidence="2" key="1">
    <citation type="journal article" date="2020" name="New Phytol.">
        <title>Comparative genomics reveals dynamic genome evolution in host specialist ectomycorrhizal fungi.</title>
        <authorList>
            <person name="Lofgren L.A."/>
            <person name="Nguyen N.H."/>
            <person name="Vilgalys R."/>
            <person name="Ruytinx J."/>
            <person name="Liao H.L."/>
            <person name="Branco S."/>
            <person name="Kuo A."/>
            <person name="LaButti K."/>
            <person name="Lipzen A."/>
            <person name="Andreopoulos W."/>
            <person name="Pangilinan J."/>
            <person name="Riley R."/>
            <person name="Hundley H."/>
            <person name="Na H."/>
            <person name="Barry K."/>
            <person name="Grigoriev I.V."/>
            <person name="Stajich J.E."/>
            <person name="Kennedy P.G."/>
        </authorList>
    </citation>
    <scope>NUCLEOTIDE SEQUENCE</scope>
    <source>
        <strain evidence="2">FC423</strain>
    </source>
</reference>